<dbReference type="RefSeq" id="WP_123821670.1">
    <property type="nucleotide sequence ID" value="NZ_RKQG01000004.1"/>
</dbReference>
<dbReference type="AlphaFoldDB" id="A0A3N4R9P1"/>
<feature type="region of interest" description="Disordered" evidence="1">
    <location>
        <begin position="150"/>
        <end position="223"/>
    </location>
</feature>
<protein>
    <recommendedName>
        <fullName evidence="4">Helix-turn-helix protein</fullName>
    </recommendedName>
</protein>
<name>A0A3N4R9P1_9ACTN</name>
<gene>
    <name evidence="2" type="ORF">EDD38_7466</name>
</gene>
<evidence type="ECO:0008006" key="4">
    <source>
        <dbReference type="Google" id="ProtNLM"/>
    </source>
</evidence>
<reference evidence="2 3" key="1">
    <citation type="submission" date="2018-11" db="EMBL/GenBank/DDBJ databases">
        <title>Sequencing the genomes of 1000 actinobacteria strains.</title>
        <authorList>
            <person name="Klenk H.-P."/>
        </authorList>
    </citation>
    <scope>NUCLEOTIDE SEQUENCE [LARGE SCALE GENOMIC DNA]</scope>
    <source>
        <strain evidence="2 3">DSM 44781</strain>
    </source>
</reference>
<comment type="caution">
    <text evidence="2">The sequence shown here is derived from an EMBL/GenBank/DDBJ whole genome shotgun (WGS) entry which is preliminary data.</text>
</comment>
<proteinExistence type="predicted"/>
<keyword evidence="3" id="KW-1185">Reference proteome</keyword>
<feature type="compositionally biased region" description="Low complexity" evidence="1">
    <location>
        <begin position="191"/>
        <end position="219"/>
    </location>
</feature>
<feature type="region of interest" description="Disordered" evidence="1">
    <location>
        <begin position="380"/>
        <end position="413"/>
    </location>
</feature>
<feature type="region of interest" description="Disordered" evidence="1">
    <location>
        <begin position="344"/>
        <end position="368"/>
    </location>
</feature>
<dbReference type="Proteomes" id="UP000266906">
    <property type="component" value="Unassembled WGS sequence"/>
</dbReference>
<organism evidence="2 3">
    <name type="scientific">Kitasatospora cineracea</name>
    <dbReference type="NCBI Taxonomy" id="88074"/>
    <lineage>
        <taxon>Bacteria</taxon>
        <taxon>Bacillati</taxon>
        <taxon>Actinomycetota</taxon>
        <taxon>Actinomycetes</taxon>
        <taxon>Kitasatosporales</taxon>
        <taxon>Streptomycetaceae</taxon>
        <taxon>Kitasatospora</taxon>
    </lineage>
</organism>
<evidence type="ECO:0000256" key="1">
    <source>
        <dbReference type="SAM" id="MobiDB-lite"/>
    </source>
</evidence>
<feature type="compositionally biased region" description="Basic and acidic residues" evidence="1">
    <location>
        <begin position="176"/>
        <end position="190"/>
    </location>
</feature>
<sequence length="426" mass="46259">MSLESVSEDEIVAVDWPTYYTQVPVWLLLAPISAQAYRMYAFLAEHINNRQPGRRISCPKQTSIAQVLRLKNPRQVARYATELQAVGAIRVEEYRYAGGMRRGYRYHVRFNPPAGHDGPVALSQFYAEAKDSGAAAPRGRVAAALDKTAFQPGGTENSTSGGAAESTTGGALSSTAKRDQEERDQQERHGAPSARSAPDARRASTGSSGREAGGSAASGKTKPGLTNAQWALVREVLGLLPDGLRDVPELTTPPRKVQDAVLEALAVGGPWERTPEQLVEFRVLPRWDRHWASILFARDLARPVGPLVAMLKRDPRCNDPRCDEHVEVDTGRPCRVCASLRQDARAQRAPRPSGREAEEQGPAAGSAGVEPVAPLVAEAAMLPGQRGAGQERVPVPSWTRGIGDGDCPNEEYRRQREAMRLRRAGA</sequence>
<feature type="compositionally biased region" description="Low complexity" evidence="1">
    <location>
        <begin position="158"/>
        <end position="175"/>
    </location>
</feature>
<accession>A0A3N4R9P1</accession>
<evidence type="ECO:0000313" key="3">
    <source>
        <dbReference type="Proteomes" id="UP000266906"/>
    </source>
</evidence>
<dbReference type="EMBL" id="RKQG01000004">
    <property type="protein sequence ID" value="RPE27321.1"/>
    <property type="molecule type" value="Genomic_DNA"/>
</dbReference>
<evidence type="ECO:0000313" key="2">
    <source>
        <dbReference type="EMBL" id="RPE27321.1"/>
    </source>
</evidence>